<dbReference type="PRINTS" id="PR00245">
    <property type="entry name" value="OLFACTORYR"/>
</dbReference>
<keyword evidence="10 12" id="KW-0675">Receptor</keyword>
<dbReference type="InParanoid" id="A0A1U7RXC7"/>
<dbReference type="PROSITE" id="PS50262">
    <property type="entry name" value="G_PROTEIN_RECEP_F1_2"/>
    <property type="match status" value="1"/>
</dbReference>
<evidence type="ECO:0000256" key="13">
    <source>
        <dbReference type="RuleBase" id="RU363047"/>
    </source>
</evidence>
<evidence type="ECO:0000256" key="11">
    <source>
        <dbReference type="ARBA" id="ARBA00023224"/>
    </source>
</evidence>
<dbReference type="InterPro" id="IPR017452">
    <property type="entry name" value="GPCR_Rhodpsn_7TM"/>
</dbReference>
<dbReference type="GO" id="GO:0004930">
    <property type="term" value="F:G protein-coupled receptor activity"/>
    <property type="evidence" value="ECO:0007669"/>
    <property type="project" value="UniProtKB-KW"/>
</dbReference>
<evidence type="ECO:0000313" key="16">
    <source>
        <dbReference type="RefSeq" id="XP_006027543.1"/>
    </source>
</evidence>
<feature type="domain" description="G-protein coupled receptors family 1 profile" evidence="14">
    <location>
        <begin position="41"/>
        <end position="289"/>
    </location>
</feature>
<keyword evidence="3 13" id="KW-1003">Cell membrane</keyword>
<feature type="transmembrane region" description="Helical" evidence="13">
    <location>
        <begin position="199"/>
        <end position="225"/>
    </location>
</feature>
<dbReference type="eggNOG" id="ENOG502SI4A">
    <property type="taxonomic scope" value="Eukaryota"/>
</dbReference>
<evidence type="ECO:0000256" key="1">
    <source>
        <dbReference type="ARBA" id="ARBA00004651"/>
    </source>
</evidence>
<keyword evidence="9 13" id="KW-0472">Membrane</keyword>
<dbReference type="Pfam" id="PF13853">
    <property type="entry name" value="7tm_4"/>
    <property type="match status" value="1"/>
</dbReference>
<feature type="transmembrane region" description="Helical" evidence="13">
    <location>
        <begin position="25"/>
        <end position="48"/>
    </location>
</feature>
<feature type="transmembrane region" description="Helical" evidence="13">
    <location>
        <begin position="237"/>
        <end position="259"/>
    </location>
</feature>
<evidence type="ECO:0000256" key="3">
    <source>
        <dbReference type="ARBA" id="ARBA00022475"/>
    </source>
</evidence>
<organism evidence="15 16">
    <name type="scientific">Alligator sinensis</name>
    <name type="common">Chinese alligator</name>
    <dbReference type="NCBI Taxonomy" id="38654"/>
    <lineage>
        <taxon>Eukaryota</taxon>
        <taxon>Metazoa</taxon>
        <taxon>Chordata</taxon>
        <taxon>Craniata</taxon>
        <taxon>Vertebrata</taxon>
        <taxon>Euteleostomi</taxon>
        <taxon>Archelosauria</taxon>
        <taxon>Archosauria</taxon>
        <taxon>Crocodylia</taxon>
        <taxon>Alligatoridae</taxon>
        <taxon>Alligatorinae</taxon>
        <taxon>Alligator</taxon>
    </lineage>
</organism>
<dbReference type="InterPro" id="IPR000725">
    <property type="entry name" value="Olfact_rcpt"/>
</dbReference>
<dbReference type="RefSeq" id="XP_006027543.1">
    <property type="nucleotide sequence ID" value="XM_006027481.1"/>
</dbReference>
<keyword evidence="6 13" id="KW-0552">Olfaction</keyword>
<keyword evidence="11 12" id="KW-0807">Transducer</keyword>
<dbReference type="PRINTS" id="PR00237">
    <property type="entry name" value="GPCRRHODOPSN"/>
</dbReference>
<dbReference type="Gene3D" id="1.20.1070.10">
    <property type="entry name" value="Rhodopsin 7-helix transmembrane proteins"/>
    <property type="match status" value="1"/>
</dbReference>
<name>A0A1U7RXC7_ALLSI</name>
<evidence type="ECO:0000256" key="6">
    <source>
        <dbReference type="ARBA" id="ARBA00022725"/>
    </source>
</evidence>
<reference evidence="16" key="1">
    <citation type="submission" date="2025-08" db="UniProtKB">
        <authorList>
            <consortium name="RefSeq"/>
        </authorList>
    </citation>
    <scope>IDENTIFICATION</scope>
</reference>
<accession>A0A1U7RXC7</accession>
<dbReference type="PANTHER" id="PTHR26453">
    <property type="entry name" value="OLFACTORY RECEPTOR"/>
    <property type="match status" value="1"/>
</dbReference>
<evidence type="ECO:0000256" key="7">
    <source>
        <dbReference type="ARBA" id="ARBA00022989"/>
    </source>
</evidence>
<comment type="subcellular location">
    <subcellularLocation>
        <location evidence="1 13">Cell membrane</location>
        <topology evidence="1 13">Multi-pass membrane protein</topology>
    </subcellularLocation>
</comment>
<dbReference type="OrthoDB" id="5950740at2759"/>
<comment type="similarity">
    <text evidence="2 12">Belongs to the G-protein coupled receptor 1 family.</text>
</comment>
<feature type="transmembrane region" description="Helical" evidence="13">
    <location>
        <begin position="99"/>
        <end position="120"/>
    </location>
</feature>
<keyword evidence="8 12" id="KW-0297">G-protein coupled receptor</keyword>
<dbReference type="PROSITE" id="PS00237">
    <property type="entry name" value="G_PROTEIN_RECEP_F1_1"/>
    <property type="match status" value="1"/>
</dbReference>
<evidence type="ECO:0000313" key="15">
    <source>
        <dbReference type="Proteomes" id="UP000189705"/>
    </source>
</evidence>
<dbReference type="CDD" id="cd15431">
    <property type="entry name" value="7tmA_OR13H-like"/>
    <property type="match status" value="1"/>
</dbReference>
<evidence type="ECO:0000256" key="5">
    <source>
        <dbReference type="ARBA" id="ARBA00022692"/>
    </source>
</evidence>
<dbReference type="AlphaFoldDB" id="A0A1U7RXC7"/>
<dbReference type="GO" id="GO:0004984">
    <property type="term" value="F:olfactory receptor activity"/>
    <property type="evidence" value="ECO:0007669"/>
    <property type="project" value="InterPro"/>
</dbReference>
<evidence type="ECO:0000256" key="8">
    <source>
        <dbReference type="ARBA" id="ARBA00023040"/>
    </source>
</evidence>
<evidence type="ECO:0000256" key="9">
    <source>
        <dbReference type="ARBA" id="ARBA00023136"/>
    </source>
</evidence>
<proteinExistence type="inferred from homology"/>
<feature type="transmembrane region" description="Helical" evidence="13">
    <location>
        <begin position="60"/>
        <end position="79"/>
    </location>
</feature>
<protein>
    <recommendedName>
        <fullName evidence="13">Olfactory receptor</fullName>
    </recommendedName>
</protein>
<evidence type="ECO:0000259" key="14">
    <source>
        <dbReference type="PROSITE" id="PS50262"/>
    </source>
</evidence>
<sequence>MGGENESTVTEFILIGVPREPLVKITFFAVFLVLYLLTLIGNGLLILLTRVDPQLHTPMYFFLSNLSFLDICYTTSTVPQMLAHCLSKTPSISLNRCFIQMYISLFLGTTECLLLAAMAYDRWVAVCNPLHYTLIMNSRVCISLMAMVWSGTFFLCIFHPLTMRAHFCGPNLINHFACELLTVLKLACSNSHENQTLLFSISIFTLLVPLTFILITYTRIIAAVLRIRSAEGRAKAFSTCTSHLTVVTVFFGTAIFMYLCPQSQSSPDQDKYISLFYGAVTPMLNPLVHSLRNKDVKGAMKKLAGRKMNS</sequence>
<evidence type="ECO:0000256" key="4">
    <source>
        <dbReference type="ARBA" id="ARBA00022606"/>
    </source>
</evidence>
<keyword evidence="5 12" id="KW-0812">Transmembrane</keyword>
<keyword evidence="7 13" id="KW-1133">Transmembrane helix</keyword>
<keyword evidence="15" id="KW-1185">Reference proteome</keyword>
<keyword evidence="4 13" id="KW-0716">Sensory transduction</keyword>
<dbReference type="GO" id="GO:0005886">
    <property type="term" value="C:plasma membrane"/>
    <property type="evidence" value="ECO:0007669"/>
    <property type="project" value="UniProtKB-SubCell"/>
</dbReference>
<gene>
    <name evidence="16" type="primary">LOC102368286</name>
</gene>
<feature type="transmembrane region" description="Helical" evidence="13">
    <location>
        <begin position="140"/>
        <end position="161"/>
    </location>
</feature>
<dbReference type="FunFam" id="1.20.1070.10:FF:000005">
    <property type="entry name" value="Olfactory receptor"/>
    <property type="match status" value="1"/>
</dbReference>
<dbReference type="Proteomes" id="UP000189705">
    <property type="component" value="Unplaced"/>
</dbReference>
<evidence type="ECO:0000256" key="12">
    <source>
        <dbReference type="RuleBase" id="RU000688"/>
    </source>
</evidence>
<dbReference type="KEGG" id="asn:102368286"/>
<dbReference type="FunFam" id="1.10.1220.70:FF:000001">
    <property type="entry name" value="Olfactory receptor"/>
    <property type="match status" value="1"/>
</dbReference>
<dbReference type="GeneID" id="102368286"/>
<evidence type="ECO:0000256" key="2">
    <source>
        <dbReference type="ARBA" id="ARBA00010663"/>
    </source>
</evidence>
<dbReference type="InterPro" id="IPR000276">
    <property type="entry name" value="GPCR_Rhodpsn"/>
</dbReference>
<dbReference type="SUPFAM" id="SSF81321">
    <property type="entry name" value="Family A G protein-coupled receptor-like"/>
    <property type="match status" value="1"/>
</dbReference>
<evidence type="ECO:0000256" key="10">
    <source>
        <dbReference type="ARBA" id="ARBA00023170"/>
    </source>
</evidence>